<dbReference type="EMBL" id="CP003928">
    <property type="protein sequence ID" value="AGJ61876.1"/>
    <property type="molecule type" value="Genomic_DNA"/>
</dbReference>
<reference evidence="2 3" key="1">
    <citation type="journal article" date="2013" name="Open Biol.">
        <title>Genomics and genetics of Sulfolobus islandicus LAL14/1, a model hyperthermophilic archaeon.</title>
        <authorList>
            <person name="Jaubert C."/>
            <person name="Danioux C."/>
            <person name="Oberto J."/>
            <person name="Cortez D."/>
            <person name="Bize A."/>
            <person name="Krupovic M."/>
            <person name="She Q."/>
            <person name="Forterre P."/>
            <person name="Prangishvili D."/>
            <person name="Sezonov G."/>
        </authorList>
    </citation>
    <scope>NUCLEOTIDE SEQUENCE [LARGE SCALE GENOMIC DNA]</scope>
    <source>
        <strain evidence="2">LAL14/1</strain>
    </source>
</reference>
<dbReference type="HOGENOM" id="CLU_2067918_0_0_2"/>
<protein>
    <submittedName>
        <fullName evidence="2">Uncharacterized protein</fullName>
    </submittedName>
</protein>
<proteinExistence type="predicted"/>
<name>M9UBG2_SACIS</name>
<gene>
    <name evidence="2" type="ORF">SiL_0402</name>
</gene>
<dbReference type="GeneID" id="15296893"/>
<evidence type="ECO:0000313" key="2">
    <source>
        <dbReference type="EMBL" id="AGJ61876.1"/>
    </source>
</evidence>
<dbReference type="RefSeq" id="WP_015580752.1">
    <property type="nucleotide sequence ID" value="NC_021058.1"/>
</dbReference>
<feature type="compositionally biased region" description="Polar residues" evidence="1">
    <location>
        <begin position="100"/>
        <end position="118"/>
    </location>
</feature>
<feature type="region of interest" description="Disordered" evidence="1">
    <location>
        <begin position="96"/>
        <end position="118"/>
    </location>
</feature>
<organism>
    <name type="scientific">Saccharolobus islandicus LAL14/1</name>
    <dbReference type="NCBI Taxonomy" id="1241935"/>
    <lineage>
        <taxon>Archaea</taxon>
        <taxon>Thermoproteota</taxon>
        <taxon>Thermoprotei</taxon>
        <taxon>Sulfolobales</taxon>
        <taxon>Sulfolobaceae</taxon>
        <taxon>Saccharolobus</taxon>
    </lineage>
</organism>
<evidence type="ECO:0000256" key="1">
    <source>
        <dbReference type="SAM" id="MobiDB-lite"/>
    </source>
</evidence>
<dbReference type="KEGG" id="sic:SiL_0402"/>
<accession>M9UBG2</accession>
<dbReference type="AlphaFoldDB" id="M9UBG2"/>
<sequence>MVKPQPANSNLNIGDTTYGTGLRLTPNNVKIGTTVSQGRIGGNNIAGAKSNATANVIAQETKFHAFVDALKQNTLLFARHFDMSLQRRLGISPSMLRPNYGQNMRLNRPTNSLTSPKK</sequence>
<dbReference type="Proteomes" id="UP000013006">
    <property type="component" value="Chromosome"/>
</dbReference>
<evidence type="ECO:0000313" key="3">
    <source>
        <dbReference type="Proteomes" id="UP000013006"/>
    </source>
</evidence>